<evidence type="ECO:0000313" key="8">
    <source>
        <dbReference type="EMBL" id="MPM11706.1"/>
    </source>
</evidence>
<dbReference type="InterPro" id="IPR016181">
    <property type="entry name" value="Acyl_CoA_acyltransferase"/>
</dbReference>
<dbReference type="PROSITE" id="PS51191">
    <property type="entry name" value="FEMABX"/>
    <property type="match status" value="1"/>
</dbReference>
<evidence type="ECO:0000256" key="1">
    <source>
        <dbReference type="ARBA" id="ARBA00009943"/>
    </source>
</evidence>
<dbReference type="EMBL" id="VSSQ01001867">
    <property type="protein sequence ID" value="MPM11706.1"/>
    <property type="molecule type" value="Genomic_DNA"/>
</dbReference>
<evidence type="ECO:0000256" key="5">
    <source>
        <dbReference type="ARBA" id="ARBA00023315"/>
    </source>
</evidence>
<keyword evidence="5" id="KW-0012">Acyltransferase</keyword>
<reference evidence="8" key="1">
    <citation type="submission" date="2019-08" db="EMBL/GenBank/DDBJ databases">
        <authorList>
            <person name="Kucharzyk K."/>
            <person name="Murdoch R.W."/>
            <person name="Higgins S."/>
            <person name="Loffler F."/>
        </authorList>
    </citation>
    <scope>NUCLEOTIDE SEQUENCE</scope>
</reference>
<evidence type="ECO:0000256" key="6">
    <source>
        <dbReference type="ARBA" id="ARBA00023316"/>
    </source>
</evidence>
<keyword evidence="2" id="KW-0808">Transferase</keyword>
<dbReference type="GO" id="GO:0071555">
    <property type="term" value="P:cell wall organization"/>
    <property type="evidence" value="ECO:0007669"/>
    <property type="project" value="UniProtKB-KW"/>
</dbReference>
<gene>
    <name evidence="8" type="ORF">SDC9_58056</name>
</gene>
<dbReference type="AlphaFoldDB" id="A0A644X6B3"/>
<evidence type="ECO:0000259" key="7">
    <source>
        <dbReference type="Pfam" id="PF13480"/>
    </source>
</evidence>
<dbReference type="GO" id="GO:0016755">
    <property type="term" value="F:aminoacyltransferase activity"/>
    <property type="evidence" value="ECO:0007669"/>
    <property type="project" value="InterPro"/>
</dbReference>
<dbReference type="PANTHER" id="PTHR36174:SF1">
    <property type="entry name" value="LIPID II:GLYCINE GLYCYLTRANSFERASE"/>
    <property type="match status" value="1"/>
</dbReference>
<dbReference type="InterPro" id="IPR003447">
    <property type="entry name" value="FEMABX"/>
</dbReference>
<organism evidence="8">
    <name type="scientific">bioreactor metagenome</name>
    <dbReference type="NCBI Taxonomy" id="1076179"/>
    <lineage>
        <taxon>unclassified sequences</taxon>
        <taxon>metagenomes</taxon>
        <taxon>ecological metagenomes</taxon>
    </lineage>
</organism>
<proteinExistence type="inferred from homology"/>
<dbReference type="SUPFAM" id="SSF55729">
    <property type="entry name" value="Acyl-CoA N-acyltransferases (Nat)"/>
    <property type="match status" value="1"/>
</dbReference>
<comment type="similarity">
    <text evidence="1">Belongs to the FemABX family.</text>
</comment>
<dbReference type="GO" id="GO:0009252">
    <property type="term" value="P:peptidoglycan biosynthetic process"/>
    <property type="evidence" value="ECO:0007669"/>
    <property type="project" value="UniProtKB-KW"/>
</dbReference>
<evidence type="ECO:0000256" key="3">
    <source>
        <dbReference type="ARBA" id="ARBA00022960"/>
    </source>
</evidence>
<evidence type="ECO:0000256" key="2">
    <source>
        <dbReference type="ARBA" id="ARBA00022679"/>
    </source>
</evidence>
<dbReference type="GO" id="GO:0008360">
    <property type="term" value="P:regulation of cell shape"/>
    <property type="evidence" value="ECO:0007669"/>
    <property type="project" value="UniProtKB-KW"/>
</dbReference>
<keyword evidence="4" id="KW-0573">Peptidoglycan synthesis</keyword>
<dbReference type="InterPro" id="IPR050644">
    <property type="entry name" value="PG_Glycine_Bridge_Synth"/>
</dbReference>
<keyword evidence="6" id="KW-0961">Cell wall biogenesis/degradation</keyword>
<dbReference type="Pfam" id="PF13480">
    <property type="entry name" value="Acetyltransf_6"/>
    <property type="match status" value="1"/>
</dbReference>
<sequence>MHKVLDSSCNEWNTYIEMFSKEKRDIYFTREYMNLYEKNGDGIAKLFVYEEKDEVAIYPFLMNKIEGYKLDKDYYDIQTAYGYGGPISSTDEDGFLKSFENEFLDFCNKNNIVAEFIRFHPCIKNQKVFNKNITILENRTTVVVDVSKPQDEIWMDDIKGKNRNMIRKSEKNGLTVEIYNDYSTFKNIYEETMGKVDAEGYYYFKDEYYNTMQEDRNYIMLNVKYDNETIASAIFMSYEEYFHYHLAGSKKEYLKFAPNNLLLWEAIKYANSNGKKIFHLGGGLTNSLEDNLFKFKSSFSKEYLKFYIGKRVHNQEIYSHLINEWEKKNNKKASILLQYRL</sequence>
<dbReference type="Gene3D" id="3.40.630.30">
    <property type="match status" value="1"/>
</dbReference>
<feature type="domain" description="BioF2-like acetyltransferase" evidence="7">
    <location>
        <begin position="185"/>
        <end position="284"/>
    </location>
</feature>
<keyword evidence="3" id="KW-0133">Cell shape</keyword>
<dbReference type="PANTHER" id="PTHR36174">
    <property type="entry name" value="LIPID II:GLYCINE GLYCYLTRANSFERASE"/>
    <property type="match status" value="1"/>
</dbReference>
<dbReference type="InterPro" id="IPR038740">
    <property type="entry name" value="BioF2-like_GNAT_dom"/>
</dbReference>
<protein>
    <recommendedName>
        <fullName evidence="7">BioF2-like acetyltransferase domain-containing protein</fullName>
    </recommendedName>
</protein>
<comment type="caution">
    <text evidence="8">The sequence shown here is derived from an EMBL/GenBank/DDBJ whole genome shotgun (WGS) entry which is preliminary data.</text>
</comment>
<evidence type="ECO:0000256" key="4">
    <source>
        <dbReference type="ARBA" id="ARBA00022984"/>
    </source>
</evidence>
<accession>A0A644X6B3</accession>
<name>A0A644X6B3_9ZZZZ</name>